<dbReference type="SUPFAM" id="SSF117916">
    <property type="entry name" value="Fe-S cluster assembly (FSCA) domain-like"/>
    <property type="match status" value="1"/>
</dbReference>
<dbReference type="PANTHER" id="PTHR42831">
    <property type="entry name" value="FE-S PROTEIN MATURATION AUXILIARY FACTOR YITW"/>
    <property type="match status" value="1"/>
</dbReference>
<dbReference type="AlphaFoldDB" id="A0A660SBH7"/>
<dbReference type="InterPro" id="IPR034904">
    <property type="entry name" value="FSCA_dom_sf"/>
</dbReference>
<accession>A0A660SBH7</accession>
<name>A0A660SBH7_UNCT6</name>
<gene>
    <name evidence="2" type="ORF">DRP43_06140</name>
</gene>
<evidence type="ECO:0000313" key="3">
    <source>
        <dbReference type="Proteomes" id="UP000271125"/>
    </source>
</evidence>
<dbReference type="Proteomes" id="UP000271125">
    <property type="component" value="Unassembled WGS sequence"/>
</dbReference>
<organism evidence="2 3">
    <name type="scientific">candidate division TA06 bacterium</name>
    <dbReference type="NCBI Taxonomy" id="2250710"/>
    <lineage>
        <taxon>Bacteria</taxon>
        <taxon>Bacteria division TA06</taxon>
    </lineage>
</organism>
<evidence type="ECO:0000313" key="2">
    <source>
        <dbReference type="EMBL" id="RKX68013.1"/>
    </source>
</evidence>
<dbReference type="PANTHER" id="PTHR42831:SF1">
    <property type="entry name" value="FE-S PROTEIN MATURATION AUXILIARY FACTOR YITW"/>
    <property type="match status" value="1"/>
</dbReference>
<feature type="domain" description="MIP18 family-like" evidence="1">
    <location>
        <begin position="1"/>
        <end position="63"/>
    </location>
</feature>
<protein>
    <submittedName>
        <fullName evidence="2">Aromatic ring hydroxylase</fullName>
    </submittedName>
</protein>
<dbReference type="InterPro" id="IPR052339">
    <property type="entry name" value="Fe-S_Maturation_MIP18"/>
</dbReference>
<dbReference type="EMBL" id="QNBD01000313">
    <property type="protein sequence ID" value="RKX68013.1"/>
    <property type="molecule type" value="Genomic_DNA"/>
</dbReference>
<dbReference type="InterPro" id="IPR002744">
    <property type="entry name" value="MIP18-like"/>
</dbReference>
<proteinExistence type="predicted"/>
<sequence>MDPEIGISIVDLGLIYDIDITEDDIVNVTMTLTIPGCPLASRITQDAKNAISNIEGIKEANVTLTFDPPWNMERLTESAKEKLGYK</sequence>
<dbReference type="Pfam" id="PF01883">
    <property type="entry name" value="FeS_assembly_P"/>
    <property type="match status" value="1"/>
</dbReference>
<evidence type="ECO:0000259" key="1">
    <source>
        <dbReference type="Pfam" id="PF01883"/>
    </source>
</evidence>
<reference evidence="2 3" key="1">
    <citation type="submission" date="2018-06" db="EMBL/GenBank/DDBJ databases">
        <title>Extensive metabolic versatility and redundancy in microbially diverse, dynamic hydrothermal sediments.</title>
        <authorList>
            <person name="Dombrowski N."/>
            <person name="Teske A."/>
            <person name="Baker B.J."/>
        </authorList>
    </citation>
    <scope>NUCLEOTIDE SEQUENCE [LARGE SCALE GENOMIC DNA]</scope>
    <source>
        <strain evidence="2">B10_G13</strain>
    </source>
</reference>
<dbReference type="Gene3D" id="3.30.300.130">
    <property type="entry name" value="Fe-S cluster assembly (FSCA)"/>
    <property type="match status" value="1"/>
</dbReference>
<comment type="caution">
    <text evidence="2">The sequence shown here is derived from an EMBL/GenBank/DDBJ whole genome shotgun (WGS) entry which is preliminary data.</text>
</comment>